<protein>
    <submittedName>
        <fullName evidence="2">Uncharacterized protein</fullName>
    </submittedName>
</protein>
<feature type="region of interest" description="Disordered" evidence="1">
    <location>
        <begin position="47"/>
        <end position="70"/>
    </location>
</feature>
<evidence type="ECO:0000313" key="2">
    <source>
        <dbReference type="EMBL" id="KAH7566002.1"/>
    </source>
</evidence>
<name>A0ABQ8HNR8_9ROSI</name>
<proteinExistence type="predicted"/>
<keyword evidence="3" id="KW-1185">Reference proteome</keyword>
<reference evidence="2 3" key="1">
    <citation type="submission" date="2021-02" db="EMBL/GenBank/DDBJ databases">
        <title>Plant Genome Project.</title>
        <authorList>
            <person name="Zhang R.-G."/>
        </authorList>
    </citation>
    <scope>NUCLEOTIDE SEQUENCE [LARGE SCALE GENOMIC DNA]</scope>
    <source>
        <tissue evidence="2">Leaves</tissue>
    </source>
</reference>
<dbReference type="InterPro" id="IPR020610">
    <property type="entry name" value="Thiolase_AS"/>
</dbReference>
<dbReference type="PROSITE" id="PS00099">
    <property type="entry name" value="THIOLASE_3"/>
    <property type="match status" value="1"/>
</dbReference>
<dbReference type="Proteomes" id="UP000827721">
    <property type="component" value="Unassembled WGS sequence"/>
</dbReference>
<sequence>MKVVTAYLLAILGGKAKYNRAYCIWAGETGLSALCGGGALAMATSASAGGAPTAPAAESKKEEKVEEKEESDDFRFYGITLHDCPSGYGLQSL</sequence>
<evidence type="ECO:0000256" key="1">
    <source>
        <dbReference type="SAM" id="MobiDB-lite"/>
    </source>
</evidence>
<feature type="compositionally biased region" description="Basic and acidic residues" evidence="1">
    <location>
        <begin position="58"/>
        <end position="67"/>
    </location>
</feature>
<organism evidence="2 3">
    <name type="scientific">Xanthoceras sorbifolium</name>
    <dbReference type="NCBI Taxonomy" id="99658"/>
    <lineage>
        <taxon>Eukaryota</taxon>
        <taxon>Viridiplantae</taxon>
        <taxon>Streptophyta</taxon>
        <taxon>Embryophyta</taxon>
        <taxon>Tracheophyta</taxon>
        <taxon>Spermatophyta</taxon>
        <taxon>Magnoliopsida</taxon>
        <taxon>eudicotyledons</taxon>
        <taxon>Gunneridae</taxon>
        <taxon>Pentapetalae</taxon>
        <taxon>rosids</taxon>
        <taxon>malvids</taxon>
        <taxon>Sapindales</taxon>
        <taxon>Sapindaceae</taxon>
        <taxon>Xanthoceroideae</taxon>
        <taxon>Xanthoceras</taxon>
    </lineage>
</organism>
<dbReference type="EMBL" id="JAFEMO010000008">
    <property type="protein sequence ID" value="KAH7566002.1"/>
    <property type="molecule type" value="Genomic_DNA"/>
</dbReference>
<evidence type="ECO:0000313" key="3">
    <source>
        <dbReference type="Proteomes" id="UP000827721"/>
    </source>
</evidence>
<accession>A0ABQ8HNR8</accession>
<comment type="caution">
    <text evidence="2">The sequence shown here is derived from an EMBL/GenBank/DDBJ whole genome shotgun (WGS) entry which is preliminary data.</text>
</comment>
<gene>
    <name evidence="2" type="ORF">JRO89_XS08G0059500</name>
</gene>
<feature type="compositionally biased region" description="Low complexity" evidence="1">
    <location>
        <begin position="47"/>
        <end position="57"/>
    </location>
</feature>
<dbReference type="Pfam" id="PF00428">
    <property type="entry name" value="Ribosomal_60s"/>
    <property type="match status" value="1"/>
</dbReference>